<keyword evidence="2" id="KW-1185">Reference proteome</keyword>
<dbReference type="Pfam" id="PF15580">
    <property type="entry name" value="Imm53"/>
    <property type="match status" value="1"/>
</dbReference>
<name>A0A6I6MNJ4_9CAUL</name>
<dbReference type="AlphaFoldDB" id="A0A6I6MNJ4"/>
<dbReference type="KEGG" id="tsv:DSM104635_01323"/>
<protein>
    <submittedName>
        <fullName evidence="1">Uncharacterized protein</fullName>
    </submittedName>
</protein>
<gene>
    <name evidence="1" type="ORF">DSM104635_01323</name>
</gene>
<evidence type="ECO:0000313" key="2">
    <source>
        <dbReference type="Proteomes" id="UP000431269"/>
    </source>
</evidence>
<sequence length="102" mass="11381">MTDLVKRLEQLLVSLSDGEWEHGLGITIENLDNPGWSIRVCLDGTPFDHLIVSPRMTERSDRDWIHLATEKNGHDTFLVCACGPENLSEALATILDLLDQPA</sequence>
<dbReference type="InterPro" id="IPR028228">
    <property type="entry name" value="Imm53"/>
</dbReference>
<accession>A0A6I6MNJ4</accession>
<proteinExistence type="predicted"/>
<dbReference type="Proteomes" id="UP000431269">
    <property type="component" value="Chromosome"/>
</dbReference>
<reference evidence="2" key="1">
    <citation type="submission" date="2019-12" db="EMBL/GenBank/DDBJ databases">
        <title>Complete genome of Terracaulis silvestris 0127_4.</title>
        <authorList>
            <person name="Vieira S."/>
            <person name="Riedel T."/>
            <person name="Sproer C."/>
            <person name="Pascual J."/>
            <person name="Boedeker C."/>
            <person name="Overmann J."/>
        </authorList>
    </citation>
    <scope>NUCLEOTIDE SEQUENCE [LARGE SCALE GENOMIC DNA]</scope>
    <source>
        <strain evidence="2">0127_4</strain>
    </source>
</reference>
<organism evidence="1 2">
    <name type="scientific">Terricaulis silvestris</name>
    <dbReference type="NCBI Taxonomy" id="2686094"/>
    <lineage>
        <taxon>Bacteria</taxon>
        <taxon>Pseudomonadati</taxon>
        <taxon>Pseudomonadota</taxon>
        <taxon>Alphaproteobacteria</taxon>
        <taxon>Caulobacterales</taxon>
        <taxon>Caulobacteraceae</taxon>
        <taxon>Terricaulis</taxon>
    </lineage>
</organism>
<dbReference type="EMBL" id="CP047045">
    <property type="protein sequence ID" value="QGZ94504.1"/>
    <property type="molecule type" value="Genomic_DNA"/>
</dbReference>
<evidence type="ECO:0000313" key="1">
    <source>
        <dbReference type="EMBL" id="QGZ94504.1"/>
    </source>
</evidence>
<dbReference type="RefSeq" id="WP_158765438.1">
    <property type="nucleotide sequence ID" value="NZ_CP047045.1"/>
</dbReference>